<evidence type="ECO:0008006" key="3">
    <source>
        <dbReference type="Google" id="ProtNLM"/>
    </source>
</evidence>
<dbReference type="AlphaFoldDB" id="A0A1M5C7Z9"/>
<dbReference type="PANTHER" id="PTHR36441">
    <property type="entry name" value="HYPOTHETICAL CYTOSOLIC PROTEIN"/>
    <property type="match status" value="1"/>
</dbReference>
<dbReference type="InterPro" id="IPR036746">
    <property type="entry name" value="TT1725-like_sf"/>
</dbReference>
<dbReference type="Pfam" id="PF04456">
    <property type="entry name" value="DUF503"/>
    <property type="match status" value="1"/>
</dbReference>
<dbReference type="SUPFAM" id="SSF103007">
    <property type="entry name" value="Hypothetical protein TT1725"/>
    <property type="match status" value="1"/>
</dbReference>
<dbReference type="Proteomes" id="UP000184148">
    <property type="component" value="Unassembled WGS sequence"/>
</dbReference>
<dbReference type="OrthoDB" id="9809023at2"/>
<dbReference type="EMBL" id="FQUY01000029">
    <property type="protein sequence ID" value="SHF50873.1"/>
    <property type="molecule type" value="Genomic_DNA"/>
</dbReference>
<dbReference type="Gene3D" id="3.30.70.1120">
    <property type="entry name" value="TT1725-like"/>
    <property type="match status" value="1"/>
</dbReference>
<gene>
    <name evidence="1" type="ORF">SAMN02745133_02835</name>
</gene>
<dbReference type="STRING" id="1121429.SAMN02745133_02835"/>
<keyword evidence="2" id="KW-1185">Reference proteome</keyword>
<accession>A0A1M5C7Z9</accession>
<evidence type="ECO:0000313" key="1">
    <source>
        <dbReference type="EMBL" id="SHF50873.1"/>
    </source>
</evidence>
<reference evidence="2" key="1">
    <citation type="submission" date="2016-11" db="EMBL/GenBank/DDBJ databases">
        <authorList>
            <person name="Varghese N."/>
            <person name="Submissions S."/>
        </authorList>
    </citation>
    <scope>NUCLEOTIDE SEQUENCE [LARGE SCALE GENOMIC DNA]</scope>
    <source>
        <strain evidence="2">DSM 12395</strain>
    </source>
</reference>
<protein>
    <recommendedName>
        <fullName evidence="3">DUF503 domain-containing protein</fullName>
    </recommendedName>
</protein>
<dbReference type="InterPro" id="IPR007546">
    <property type="entry name" value="DUF503"/>
</dbReference>
<dbReference type="RefSeq" id="WP_073240024.1">
    <property type="nucleotide sequence ID" value="NZ_FQUY01000029.1"/>
</dbReference>
<dbReference type="PANTHER" id="PTHR36441:SF1">
    <property type="entry name" value="DUF503 DOMAIN-CONTAINING PROTEIN"/>
    <property type="match status" value="1"/>
</dbReference>
<evidence type="ECO:0000313" key="2">
    <source>
        <dbReference type="Proteomes" id="UP000184148"/>
    </source>
</evidence>
<name>A0A1M5C7Z9_9FIRM</name>
<organism evidence="1 2">
    <name type="scientific">Desulforamulus putei DSM 12395</name>
    <dbReference type="NCBI Taxonomy" id="1121429"/>
    <lineage>
        <taxon>Bacteria</taxon>
        <taxon>Bacillati</taxon>
        <taxon>Bacillota</taxon>
        <taxon>Clostridia</taxon>
        <taxon>Eubacteriales</taxon>
        <taxon>Peptococcaceae</taxon>
        <taxon>Desulforamulus</taxon>
    </lineage>
</organism>
<proteinExistence type="predicted"/>
<sequence length="93" mass="10457">MIVGLLTVELHIGWATTLKDKRRVLKSIVDRVRSKYNVSIAEVDNQDLWQRATLGVAVVSNETSHVNQMLETVVRSIEANGEADLIHYSVEIL</sequence>